<dbReference type="Pfam" id="PF21530">
    <property type="entry name" value="Pif1_2B_dom"/>
    <property type="match status" value="1"/>
</dbReference>
<name>A0A0L8HGP3_OCTBM</name>
<dbReference type="InterPro" id="IPR010285">
    <property type="entry name" value="DNA_helicase_pif1-like_DEAD"/>
</dbReference>
<organism evidence="4">
    <name type="scientific">Octopus bimaculoides</name>
    <name type="common">California two-spotted octopus</name>
    <dbReference type="NCBI Taxonomy" id="37653"/>
    <lineage>
        <taxon>Eukaryota</taxon>
        <taxon>Metazoa</taxon>
        <taxon>Spiralia</taxon>
        <taxon>Lophotrochozoa</taxon>
        <taxon>Mollusca</taxon>
        <taxon>Cephalopoda</taxon>
        <taxon>Coleoidea</taxon>
        <taxon>Octopodiformes</taxon>
        <taxon>Octopoda</taxon>
        <taxon>Incirrata</taxon>
        <taxon>Octopodidae</taxon>
        <taxon>Octopus</taxon>
    </lineage>
</organism>
<dbReference type="SUPFAM" id="SSF52540">
    <property type="entry name" value="P-loop containing nucleoside triphosphate hydrolases"/>
    <property type="match status" value="1"/>
</dbReference>
<keyword evidence="1" id="KW-0227">DNA damage</keyword>
<dbReference type="Gene3D" id="3.40.50.300">
    <property type="entry name" value="P-loop containing nucleotide triphosphate hydrolases"/>
    <property type="match status" value="1"/>
</dbReference>
<gene>
    <name evidence="4" type="ORF">OCBIM_22014980mg</name>
</gene>
<feature type="non-terminal residue" evidence="4">
    <location>
        <position position="1"/>
    </location>
</feature>
<dbReference type="AlphaFoldDB" id="A0A0L8HGP3"/>
<dbReference type="GO" id="GO:0000723">
    <property type="term" value="P:telomere maintenance"/>
    <property type="evidence" value="ECO:0007669"/>
    <property type="project" value="InterPro"/>
</dbReference>
<dbReference type="GO" id="GO:0005524">
    <property type="term" value="F:ATP binding"/>
    <property type="evidence" value="ECO:0007669"/>
    <property type="project" value="UniProtKB-KW"/>
</dbReference>
<evidence type="ECO:0000256" key="1">
    <source>
        <dbReference type="RuleBase" id="RU363044"/>
    </source>
</evidence>
<dbReference type="EMBL" id="KQ418190">
    <property type="protein sequence ID" value="KOF88406.1"/>
    <property type="molecule type" value="Genomic_DNA"/>
</dbReference>
<keyword evidence="1" id="KW-0234">DNA repair</keyword>
<protein>
    <recommendedName>
        <fullName evidence="1">ATP-dependent DNA helicase</fullName>
        <ecNumber evidence="1">5.6.2.3</ecNumber>
    </recommendedName>
</protein>
<dbReference type="GO" id="GO:0006310">
    <property type="term" value="P:DNA recombination"/>
    <property type="evidence" value="ECO:0007669"/>
    <property type="project" value="UniProtKB-KW"/>
</dbReference>
<dbReference type="GO" id="GO:0016887">
    <property type="term" value="F:ATP hydrolysis activity"/>
    <property type="evidence" value="ECO:0007669"/>
    <property type="project" value="RHEA"/>
</dbReference>
<dbReference type="PANTHER" id="PTHR10492:SF57">
    <property type="entry name" value="ATP-DEPENDENT DNA HELICASE"/>
    <property type="match status" value="1"/>
</dbReference>
<evidence type="ECO:0000259" key="3">
    <source>
        <dbReference type="Pfam" id="PF21530"/>
    </source>
</evidence>
<accession>A0A0L8HGP3</accession>
<dbReference type="InterPro" id="IPR049163">
    <property type="entry name" value="Pif1-like_2B_dom"/>
</dbReference>
<dbReference type="InterPro" id="IPR027417">
    <property type="entry name" value="P-loop_NTPase"/>
</dbReference>
<keyword evidence="1" id="KW-0547">Nucleotide-binding</keyword>
<comment type="similarity">
    <text evidence="1">Belongs to the helicase family.</text>
</comment>
<reference evidence="4" key="1">
    <citation type="submission" date="2015-07" db="EMBL/GenBank/DDBJ databases">
        <title>MeaNS - Measles Nucleotide Surveillance Program.</title>
        <authorList>
            <person name="Tran T."/>
            <person name="Druce J."/>
        </authorList>
    </citation>
    <scope>NUCLEOTIDE SEQUENCE</scope>
    <source>
        <strain evidence="4">UCB-OBI-ISO-001</strain>
        <tissue evidence="4">Gonad</tissue>
    </source>
</reference>
<proteinExistence type="inferred from homology"/>
<evidence type="ECO:0000259" key="2">
    <source>
        <dbReference type="Pfam" id="PF05970"/>
    </source>
</evidence>
<comment type="catalytic activity">
    <reaction evidence="1">
        <text>ATP + H2O = ADP + phosphate + H(+)</text>
        <dbReference type="Rhea" id="RHEA:13065"/>
        <dbReference type="ChEBI" id="CHEBI:15377"/>
        <dbReference type="ChEBI" id="CHEBI:15378"/>
        <dbReference type="ChEBI" id="CHEBI:30616"/>
        <dbReference type="ChEBI" id="CHEBI:43474"/>
        <dbReference type="ChEBI" id="CHEBI:456216"/>
        <dbReference type="EC" id="5.6.2.3"/>
    </reaction>
</comment>
<dbReference type="PANTHER" id="PTHR10492">
    <property type="match status" value="1"/>
</dbReference>
<dbReference type="Pfam" id="PF05970">
    <property type="entry name" value="PIF1"/>
    <property type="match status" value="1"/>
</dbReference>
<dbReference type="GO" id="GO:0006281">
    <property type="term" value="P:DNA repair"/>
    <property type="evidence" value="ECO:0007669"/>
    <property type="project" value="UniProtKB-KW"/>
</dbReference>
<dbReference type="GO" id="GO:0043139">
    <property type="term" value="F:5'-3' DNA helicase activity"/>
    <property type="evidence" value="ECO:0007669"/>
    <property type="project" value="UniProtKB-EC"/>
</dbReference>
<keyword evidence="1" id="KW-0067">ATP-binding</keyword>
<keyword evidence="1" id="KW-0378">Hydrolase</keyword>
<feature type="domain" description="DNA helicase Pif1-like 2B" evidence="3">
    <location>
        <begin position="89"/>
        <end position="114"/>
    </location>
</feature>
<keyword evidence="1" id="KW-0347">Helicase</keyword>
<sequence>VAVSVASSGIAATLLPGGRIVHSTFKLTFDLARSKVPSCNIAIASEKGLLLQSCQLIVWDECTMAHKRSLEAFNTTLQDIRDCLTMMGVKVGAPVMLLRNLDLPKLCNGTHLVIKKATQYVLEVTILSGCGKGEDVFIPRIPLIPSGADIPFAFRRLQFPLRLCFAMSINKSQEQTLSVAGLHLDESCFSHGQLYVSCSWVGSKESLFVYSPQGRTKNIVYQEVSE</sequence>
<feature type="domain" description="DNA helicase Pif1-like DEAD-box helicase" evidence="2">
    <location>
        <begin position="2"/>
        <end position="83"/>
    </location>
</feature>
<evidence type="ECO:0000313" key="4">
    <source>
        <dbReference type="EMBL" id="KOF88406.1"/>
    </source>
</evidence>
<dbReference type="OrthoDB" id="6127221at2759"/>
<keyword evidence="1" id="KW-0233">DNA recombination</keyword>
<dbReference type="EC" id="5.6.2.3" evidence="1"/>
<comment type="cofactor">
    <cofactor evidence="1">
        <name>Mg(2+)</name>
        <dbReference type="ChEBI" id="CHEBI:18420"/>
    </cofactor>
</comment>